<dbReference type="Pfam" id="PF12686">
    <property type="entry name" value="DUF3800"/>
    <property type="match status" value="1"/>
</dbReference>
<dbReference type="AlphaFoldDB" id="A0A1F8GZH6"/>
<dbReference type="Proteomes" id="UP000177111">
    <property type="component" value="Unassembled WGS sequence"/>
</dbReference>
<dbReference type="EMBL" id="MGKT01000008">
    <property type="protein sequence ID" value="OGN30807.1"/>
    <property type="molecule type" value="Genomic_DNA"/>
</dbReference>
<evidence type="ECO:0000313" key="2">
    <source>
        <dbReference type="Proteomes" id="UP000177111"/>
    </source>
</evidence>
<dbReference type="InterPro" id="IPR024524">
    <property type="entry name" value="DUF3800"/>
</dbReference>
<comment type="caution">
    <text evidence="1">The sequence shown here is derived from an EMBL/GenBank/DDBJ whole genome shotgun (WGS) entry which is preliminary data.</text>
</comment>
<gene>
    <name evidence="1" type="ORF">A3I96_03170</name>
</gene>
<organism evidence="1 2">
    <name type="scientific">Candidatus Yanofskybacteria bacterium RIFCSPLOWO2_02_FULL_44_18</name>
    <dbReference type="NCBI Taxonomy" id="1802705"/>
    <lineage>
        <taxon>Bacteria</taxon>
        <taxon>Candidatus Yanofskyibacteriota</taxon>
    </lineage>
</organism>
<reference evidence="1 2" key="1">
    <citation type="journal article" date="2016" name="Nat. Commun.">
        <title>Thousands of microbial genomes shed light on interconnected biogeochemical processes in an aquifer system.</title>
        <authorList>
            <person name="Anantharaman K."/>
            <person name="Brown C.T."/>
            <person name="Hug L.A."/>
            <person name="Sharon I."/>
            <person name="Castelle C.J."/>
            <person name="Probst A.J."/>
            <person name="Thomas B.C."/>
            <person name="Singh A."/>
            <person name="Wilkins M.J."/>
            <person name="Karaoz U."/>
            <person name="Brodie E.L."/>
            <person name="Williams K.H."/>
            <person name="Hubbard S.S."/>
            <person name="Banfield J.F."/>
        </authorList>
    </citation>
    <scope>NUCLEOTIDE SEQUENCE [LARGE SCALE GENOMIC DNA]</scope>
</reference>
<evidence type="ECO:0000313" key="1">
    <source>
        <dbReference type="EMBL" id="OGN30807.1"/>
    </source>
</evidence>
<name>A0A1F8GZH6_9BACT</name>
<protein>
    <recommendedName>
        <fullName evidence="3">DUF3800 domain-containing protein</fullName>
    </recommendedName>
</protein>
<accession>A0A1F8GZH6</accession>
<proteinExistence type="predicted"/>
<evidence type="ECO:0008006" key="3">
    <source>
        <dbReference type="Google" id="ProtNLM"/>
    </source>
</evidence>
<sequence length="326" mass="38406">MVFFGILLKTALFNKSDLFRKKQLLAYGSTKSLAEHHWSNYEGQGVNEDQHKRRNLVFLQVARYSHKELPYGSFLLRKITKTDKLRIMSQGIAYNIYCDESRVENPESDKMVVGAISLPRNIKEKTTKELKNIYKKHNFSGELKWTKVNKNYSSFYKGIMDFVLKTEDLNFRCIIVDKSKVDYSKYHENDTELAFFKFYYLMLRSRLLDNNSYYIFLDKKPTRDKNRARALLSFLSSYVLLRRKECNIEHLQAYDSKDNIHIQLADFLTGLVAYGVNTEAGNNIKMQMVNYFKDVFLIEDLLKTTPLTSNKINILAWNPNFYEKGR</sequence>